<protein>
    <submittedName>
        <fullName evidence="2">DUF2798 domain-containing protein</fullName>
    </submittedName>
</protein>
<feature type="transmembrane region" description="Helical" evidence="1">
    <location>
        <begin position="79"/>
        <end position="99"/>
    </location>
</feature>
<evidence type="ECO:0000313" key="3">
    <source>
        <dbReference type="Proteomes" id="UP001589645"/>
    </source>
</evidence>
<accession>A0ABV5HPB3</accession>
<keyword evidence="1" id="KW-0472">Membrane</keyword>
<comment type="caution">
    <text evidence="2">The sequence shown here is derived from an EMBL/GenBank/DDBJ whole genome shotgun (WGS) entry which is preliminary data.</text>
</comment>
<gene>
    <name evidence="2" type="ORF">ACFFUV_14045</name>
</gene>
<feature type="transmembrane region" description="Helical" evidence="1">
    <location>
        <begin position="39"/>
        <end position="58"/>
    </location>
</feature>
<dbReference type="EMBL" id="JBHMEP010000004">
    <property type="protein sequence ID" value="MFB9136089.1"/>
    <property type="molecule type" value="Genomic_DNA"/>
</dbReference>
<dbReference type="Proteomes" id="UP001589645">
    <property type="component" value="Unassembled WGS sequence"/>
</dbReference>
<feature type="transmembrane region" description="Helical" evidence="1">
    <location>
        <begin position="111"/>
        <end position="136"/>
    </location>
</feature>
<sequence>MKLKKAAITLPAPICIVATLSCFMTYLNHGVTSQFMTHWLQAFLFSLLVIVPIAGLLIMKISRYVETRLPNLRPLYQKLLQCGMIALSLESILAAVSTFGTTAANDVSSFIAIWFATLIRALPLGYLIAMLMVFIVKPRIQNAMARLVAAN</sequence>
<proteinExistence type="predicted"/>
<keyword evidence="1" id="KW-0812">Transmembrane</keyword>
<reference evidence="2 3" key="1">
    <citation type="submission" date="2024-09" db="EMBL/GenBank/DDBJ databases">
        <authorList>
            <person name="Sun Q."/>
            <person name="Mori K."/>
        </authorList>
    </citation>
    <scope>NUCLEOTIDE SEQUENCE [LARGE SCALE GENOMIC DNA]</scope>
    <source>
        <strain evidence="2 3">CECT 8064</strain>
    </source>
</reference>
<evidence type="ECO:0000313" key="2">
    <source>
        <dbReference type="EMBL" id="MFB9136089.1"/>
    </source>
</evidence>
<feature type="transmembrane region" description="Helical" evidence="1">
    <location>
        <begin position="7"/>
        <end position="27"/>
    </location>
</feature>
<evidence type="ECO:0000256" key="1">
    <source>
        <dbReference type="SAM" id="Phobius"/>
    </source>
</evidence>
<dbReference type="RefSeq" id="WP_390193956.1">
    <property type="nucleotide sequence ID" value="NZ_JBHMEP010000004.1"/>
</dbReference>
<keyword evidence="1" id="KW-1133">Transmembrane helix</keyword>
<name>A0ABV5HPB3_9VIBR</name>
<keyword evidence="3" id="KW-1185">Reference proteome</keyword>
<dbReference type="Pfam" id="PF11391">
    <property type="entry name" value="DUF2798"/>
    <property type="match status" value="1"/>
</dbReference>
<organism evidence="2 3">
    <name type="scientific">Vibrio olivae</name>
    <dbReference type="NCBI Taxonomy" id="1243002"/>
    <lineage>
        <taxon>Bacteria</taxon>
        <taxon>Pseudomonadati</taxon>
        <taxon>Pseudomonadota</taxon>
        <taxon>Gammaproteobacteria</taxon>
        <taxon>Vibrionales</taxon>
        <taxon>Vibrionaceae</taxon>
        <taxon>Vibrio</taxon>
    </lineage>
</organism>
<dbReference type="PROSITE" id="PS51257">
    <property type="entry name" value="PROKAR_LIPOPROTEIN"/>
    <property type="match status" value="1"/>
</dbReference>
<dbReference type="InterPro" id="IPR021529">
    <property type="entry name" value="DUF2798"/>
</dbReference>